<protein>
    <recommendedName>
        <fullName evidence="3">Protein GUCD1</fullName>
    </recommendedName>
</protein>
<evidence type="ECO:0000313" key="1">
    <source>
        <dbReference type="EMBL" id="KAH0809352.1"/>
    </source>
</evidence>
<accession>A0A8J6H7L7</accession>
<reference evidence="1" key="2">
    <citation type="submission" date="2021-08" db="EMBL/GenBank/DDBJ databases">
        <authorList>
            <person name="Eriksson T."/>
        </authorList>
    </citation>
    <scope>NUCLEOTIDE SEQUENCE</scope>
    <source>
        <strain evidence="1">Stoneville</strain>
        <tissue evidence="1">Whole head</tissue>
    </source>
</reference>
<dbReference type="InterPro" id="IPR018616">
    <property type="entry name" value="GUCD1"/>
</dbReference>
<comment type="caution">
    <text evidence="1">The sequence shown here is derived from an EMBL/GenBank/DDBJ whole genome shotgun (WGS) entry which is preliminary data.</text>
</comment>
<proteinExistence type="predicted"/>
<dbReference type="EMBL" id="JABDTM020028190">
    <property type="protein sequence ID" value="KAH0809352.1"/>
    <property type="molecule type" value="Genomic_DNA"/>
</dbReference>
<evidence type="ECO:0000313" key="2">
    <source>
        <dbReference type="Proteomes" id="UP000719412"/>
    </source>
</evidence>
<dbReference type="Pfam" id="PF09778">
    <property type="entry name" value="Guanylate_cyc_2"/>
    <property type="match status" value="1"/>
</dbReference>
<evidence type="ECO:0008006" key="3">
    <source>
        <dbReference type="Google" id="ProtNLM"/>
    </source>
</evidence>
<reference evidence="1" key="1">
    <citation type="journal article" date="2020" name="J Insects Food Feed">
        <title>The yellow mealworm (Tenebrio molitor) genome: a resource for the emerging insects as food and feed industry.</title>
        <authorList>
            <person name="Eriksson T."/>
            <person name="Andere A."/>
            <person name="Kelstrup H."/>
            <person name="Emery V."/>
            <person name="Picard C."/>
        </authorList>
    </citation>
    <scope>NUCLEOTIDE SEQUENCE</scope>
    <source>
        <strain evidence="1">Stoneville</strain>
        <tissue evidence="1">Whole head</tissue>
    </source>
</reference>
<dbReference type="PANTHER" id="PTHR31400">
    <property type="entry name" value="GUANYLYL CYCLASE DOMAIN CONTAINING PROTEIN 1 GUCD1"/>
    <property type="match status" value="1"/>
</dbReference>
<keyword evidence="2" id="KW-1185">Reference proteome</keyword>
<organism evidence="1 2">
    <name type="scientific">Tenebrio molitor</name>
    <name type="common">Yellow mealworm beetle</name>
    <dbReference type="NCBI Taxonomy" id="7067"/>
    <lineage>
        <taxon>Eukaryota</taxon>
        <taxon>Metazoa</taxon>
        <taxon>Ecdysozoa</taxon>
        <taxon>Arthropoda</taxon>
        <taxon>Hexapoda</taxon>
        <taxon>Insecta</taxon>
        <taxon>Pterygota</taxon>
        <taxon>Neoptera</taxon>
        <taxon>Endopterygota</taxon>
        <taxon>Coleoptera</taxon>
        <taxon>Polyphaga</taxon>
        <taxon>Cucujiformia</taxon>
        <taxon>Tenebrionidae</taxon>
        <taxon>Tenebrio</taxon>
    </lineage>
</organism>
<dbReference type="PANTHER" id="PTHR31400:SF1">
    <property type="entry name" value="PROTEIN GUCD1"/>
    <property type="match status" value="1"/>
</dbReference>
<sequence>MCHPEKLHIQLAHFKQKYNWDCGVSCVLMVLPKRHRQHLLRHFGKVCKEEGFYGSTWTVDLCYLLKRYDVQHVFCTVTLGVHPGYKGNSFYNHILTKDEARVNRRFEEAQRSGVAIERASVPLQRILDHLVDGPAIVLTNARLLSCDVCKLNKISTELRKCIPWPTPYQGHYVVLCGYELAARKVYYRNPSFADRVCVMSVDALEEARKSYGTDEDVILVYS</sequence>
<gene>
    <name evidence="1" type="ORF">GEV33_013438</name>
</gene>
<dbReference type="AlphaFoldDB" id="A0A8J6H7L7"/>
<dbReference type="Proteomes" id="UP000719412">
    <property type="component" value="Unassembled WGS sequence"/>
</dbReference>
<name>A0A8J6H7L7_TENMO</name>